<name>A0A835PRV2_VANPL</name>
<dbReference type="FunFam" id="1.10.510.10:FF:000046">
    <property type="entry name" value="probable serine/threonine-protein kinase WNK9"/>
    <property type="match status" value="1"/>
</dbReference>
<evidence type="ECO:0000256" key="6">
    <source>
        <dbReference type="ARBA" id="ARBA00022840"/>
    </source>
</evidence>
<gene>
    <name evidence="10" type="ORF">HPP92_022358</name>
</gene>
<keyword evidence="5" id="KW-0418">Kinase</keyword>
<dbReference type="InterPro" id="IPR050588">
    <property type="entry name" value="WNK_Ser-Thr_kinase"/>
</dbReference>
<keyword evidence="2" id="KW-0723">Serine/threonine-protein kinase</keyword>
<dbReference type="SUPFAM" id="SSF56112">
    <property type="entry name" value="Protein kinase-like (PK-like)"/>
    <property type="match status" value="1"/>
</dbReference>
<dbReference type="SMART" id="SM00220">
    <property type="entry name" value="S_TKc"/>
    <property type="match status" value="1"/>
</dbReference>
<dbReference type="PANTHER" id="PTHR13902">
    <property type="entry name" value="SERINE/THREONINE-PROTEIN KINASE WNK WITH NO LYSINE -RELATED"/>
    <property type="match status" value="1"/>
</dbReference>
<evidence type="ECO:0000256" key="3">
    <source>
        <dbReference type="ARBA" id="ARBA00022679"/>
    </source>
</evidence>
<dbReference type="EC" id="2.7.11.1" evidence="1"/>
<feature type="domain" description="Protein kinase" evidence="9">
    <location>
        <begin position="48"/>
        <end position="305"/>
    </location>
</feature>
<proteinExistence type="predicted"/>
<keyword evidence="4" id="KW-0547">Nucleotide-binding</keyword>
<dbReference type="EMBL" id="JADCNL010000012">
    <property type="protein sequence ID" value="KAG0457201.1"/>
    <property type="molecule type" value="Genomic_DNA"/>
</dbReference>
<dbReference type="InterPro" id="IPR000719">
    <property type="entry name" value="Prot_kinase_dom"/>
</dbReference>
<dbReference type="InterPro" id="IPR011009">
    <property type="entry name" value="Kinase-like_dom_sf"/>
</dbReference>
<evidence type="ECO:0000256" key="2">
    <source>
        <dbReference type="ARBA" id="ARBA00022527"/>
    </source>
</evidence>
<organism evidence="10 11">
    <name type="scientific">Vanilla planifolia</name>
    <name type="common">Vanilla</name>
    <dbReference type="NCBI Taxonomy" id="51239"/>
    <lineage>
        <taxon>Eukaryota</taxon>
        <taxon>Viridiplantae</taxon>
        <taxon>Streptophyta</taxon>
        <taxon>Embryophyta</taxon>
        <taxon>Tracheophyta</taxon>
        <taxon>Spermatophyta</taxon>
        <taxon>Magnoliopsida</taxon>
        <taxon>Liliopsida</taxon>
        <taxon>Asparagales</taxon>
        <taxon>Orchidaceae</taxon>
        <taxon>Vanilloideae</taxon>
        <taxon>Vanilleae</taxon>
        <taxon>Vanilla</taxon>
    </lineage>
</organism>
<evidence type="ECO:0000256" key="4">
    <source>
        <dbReference type="ARBA" id="ARBA00022741"/>
    </source>
</evidence>
<evidence type="ECO:0000256" key="7">
    <source>
        <dbReference type="ARBA" id="ARBA00047899"/>
    </source>
</evidence>
<evidence type="ECO:0000256" key="8">
    <source>
        <dbReference type="ARBA" id="ARBA00048679"/>
    </source>
</evidence>
<evidence type="ECO:0000313" key="11">
    <source>
        <dbReference type="Proteomes" id="UP000636800"/>
    </source>
</evidence>
<dbReference type="GO" id="GO:0005524">
    <property type="term" value="F:ATP binding"/>
    <property type="evidence" value="ECO:0007669"/>
    <property type="project" value="UniProtKB-KW"/>
</dbReference>
<comment type="caution">
    <text evidence="10">The sequence shown here is derived from an EMBL/GenBank/DDBJ whole genome shotgun (WGS) entry which is preliminary data.</text>
</comment>
<dbReference type="Gene3D" id="3.30.200.20">
    <property type="entry name" value="Phosphorylase Kinase, domain 1"/>
    <property type="match status" value="1"/>
</dbReference>
<dbReference type="FunFam" id="3.30.200.20:FF:000075">
    <property type="entry name" value="Probable serine/threonine-protein kinase WNK1"/>
    <property type="match status" value="1"/>
</dbReference>
<evidence type="ECO:0000313" key="10">
    <source>
        <dbReference type="EMBL" id="KAG0457201.1"/>
    </source>
</evidence>
<dbReference type="Pfam" id="PF00069">
    <property type="entry name" value="Pkinase"/>
    <property type="match status" value="1"/>
</dbReference>
<dbReference type="AlphaFoldDB" id="A0A835PRV2"/>
<dbReference type="InterPro" id="IPR008271">
    <property type="entry name" value="Ser/Thr_kinase_AS"/>
</dbReference>
<comment type="catalytic activity">
    <reaction evidence="7">
        <text>L-threonyl-[protein] + ATP = O-phospho-L-threonyl-[protein] + ADP + H(+)</text>
        <dbReference type="Rhea" id="RHEA:46608"/>
        <dbReference type="Rhea" id="RHEA-COMP:11060"/>
        <dbReference type="Rhea" id="RHEA-COMP:11605"/>
        <dbReference type="ChEBI" id="CHEBI:15378"/>
        <dbReference type="ChEBI" id="CHEBI:30013"/>
        <dbReference type="ChEBI" id="CHEBI:30616"/>
        <dbReference type="ChEBI" id="CHEBI:61977"/>
        <dbReference type="ChEBI" id="CHEBI:456216"/>
        <dbReference type="EC" id="2.7.11.1"/>
    </reaction>
</comment>
<keyword evidence="11" id="KW-1185">Reference proteome</keyword>
<comment type="catalytic activity">
    <reaction evidence="8">
        <text>L-seryl-[protein] + ATP = O-phospho-L-seryl-[protein] + ADP + H(+)</text>
        <dbReference type="Rhea" id="RHEA:17989"/>
        <dbReference type="Rhea" id="RHEA-COMP:9863"/>
        <dbReference type="Rhea" id="RHEA-COMP:11604"/>
        <dbReference type="ChEBI" id="CHEBI:15378"/>
        <dbReference type="ChEBI" id="CHEBI:29999"/>
        <dbReference type="ChEBI" id="CHEBI:30616"/>
        <dbReference type="ChEBI" id="CHEBI:83421"/>
        <dbReference type="ChEBI" id="CHEBI:456216"/>
        <dbReference type="EC" id="2.7.11.1"/>
    </reaction>
</comment>
<sequence>MAAVTWNSIEMDHLGSRRRKQGNNALAGGFSPSPDVEYVEIDPTGRYIRYEDVLGRGAFKIVYRAFDEVDGLEVAWNQVSVDQVLQSPENLERLYSEVHLLRSLKHENVVKFYYSWVDEHNKTINIITELFTSGSLRQYRRKHKKVDLKAIKNWARQILHGLEYLHNHNPPILHRDIKCDNIFVNGNHGEVKIGDLGLATFMQQSIARSVIGTPEFMAPELYDEEYNELADIYSFGMCVLEMVTMEYPYSECKNPAQIYKKVSSGIKPAALAKIIDPQIRQFIEKCLVQASERLTAKELLKDPFLLVDNSAAPIYTPIQSTALVYNDITFKPAFIDMESDYKSISLSNGTNNSLEIPEFPKLEYVRINKNIEFRLILEQVSDVSVSFLLRILDCNGGLLHTVHFPFYLDSDTGLAISSELGEQLNLPDYQVAFIANFIDFLIMKLVADWRPNHSNGSTGSWKDSEVCDRDDMYQSGWSALPSIISSVDTAPDLLGLSQLEVNSHGKPDESMWHADWKSASSHANCDDKSSQGSLMSFAKSASCKSFNGYVTDVDLANADFDFGKFQDDLRKELDTIEAQYQLRFQELSKMREDAIENATKRWKMRKRDR</sequence>
<protein>
    <recommendedName>
        <fullName evidence="1">non-specific serine/threonine protein kinase</fullName>
        <ecNumber evidence="1">2.7.11.1</ecNumber>
    </recommendedName>
</protein>
<keyword evidence="6" id="KW-0067">ATP-binding</keyword>
<dbReference type="PROSITE" id="PS50011">
    <property type="entry name" value="PROTEIN_KINASE_DOM"/>
    <property type="match status" value="1"/>
</dbReference>
<evidence type="ECO:0000256" key="1">
    <source>
        <dbReference type="ARBA" id="ARBA00012513"/>
    </source>
</evidence>
<dbReference type="Gene3D" id="1.10.510.10">
    <property type="entry name" value="Transferase(Phosphotransferase) domain 1"/>
    <property type="match status" value="1"/>
</dbReference>
<evidence type="ECO:0000256" key="5">
    <source>
        <dbReference type="ARBA" id="ARBA00022777"/>
    </source>
</evidence>
<accession>A0A835PRV2</accession>
<dbReference type="GO" id="GO:0004674">
    <property type="term" value="F:protein serine/threonine kinase activity"/>
    <property type="evidence" value="ECO:0007669"/>
    <property type="project" value="UniProtKB-KW"/>
</dbReference>
<dbReference type="Proteomes" id="UP000636800">
    <property type="component" value="Chromosome 12"/>
</dbReference>
<dbReference type="CDD" id="cd13983">
    <property type="entry name" value="STKc_WNK"/>
    <property type="match status" value="1"/>
</dbReference>
<keyword evidence="3" id="KW-0808">Transferase</keyword>
<dbReference type="PROSITE" id="PS00108">
    <property type="entry name" value="PROTEIN_KINASE_ST"/>
    <property type="match status" value="1"/>
</dbReference>
<reference evidence="10 11" key="1">
    <citation type="journal article" date="2020" name="Nat. Food">
        <title>A phased Vanilla planifolia genome enables genetic improvement of flavour and production.</title>
        <authorList>
            <person name="Hasing T."/>
            <person name="Tang H."/>
            <person name="Brym M."/>
            <person name="Khazi F."/>
            <person name="Huang T."/>
            <person name="Chambers A.H."/>
        </authorList>
    </citation>
    <scope>NUCLEOTIDE SEQUENCE [LARGE SCALE GENOMIC DNA]</scope>
    <source>
        <tissue evidence="10">Leaf</tissue>
    </source>
</reference>
<evidence type="ECO:0000259" key="9">
    <source>
        <dbReference type="PROSITE" id="PS50011"/>
    </source>
</evidence>